<name>A0A088RK85_LEIPA</name>
<dbReference type="VEuPathDB" id="TriTrypDB:LPAL13_120005400"/>
<sequence length="107" mass="12123">MPKRDKRRTALVQHNFDSLKRFYAISPFVAAERAALPPVYSGVYSRRAAMNCYHIVGSSREQIVSDAMRTFTPSTCTTEVMELYLEVAALVSLYFDTKEQLLALPDV</sequence>
<evidence type="ECO:0000313" key="2">
    <source>
        <dbReference type="Proteomes" id="UP000063063"/>
    </source>
</evidence>
<accession>A0A088RK85</accession>
<proteinExistence type="predicted"/>
<dbReference type="EMBL" id="CP009381">
    <property type="protein sequence ID" value="AIN96333.1"/>
    <property type="molecule type" value="Genomic_DNA"/>
</dbReference>
<dbReference type="AlphaFoldDB" id="A0A088RK85"/>
<gene>
    <name evidence="1" type="ORF">LPMP_120050</name>
</gene>
<reference evidence="1 2" key="1">
    <citation type="journal article" date="2015" name="Sci. Rep.">
        <title>The genome of Leishmania panamensis: insights into genomics of the L. (Viannia) subgenus.</title>
        <authorList>
            <person name="Llanes A."/>
            <person name="Restrepo C.M."/>
            <person name="Vecchio G.D."/>
            <person name="Anguizola F.J."/>
            <person name="Lleonart R."/>
        </authorList>
    </citation>
    <scope>NUCLEOTIDE SEQUENCE [LARGE SCALE GENOMIC DNA]</scope>
    <source>
        <strain evidence="1 2">MHOM/PA/94/PSC-1</strain>
    </source>
</reference>
<dbReference type="KEGG" id="lpan:LPMP_120050"/>
<dbReference type="RefSeq" id="XP_010696986.1">
    <property type="nucleotide sequence ID" value="XM_010698684.1"/>
</dbReference>
<protein>
    <submittedName>
        <fullName evidence="1">Uncharacterized protein</fullName>
    </submittedName>
</protein>
<dbReference type="VEuPathDB" id="TriTrypDB:LPMP_120050"/>
<evidence type="ECO:0000313" key="1">
    <source>
        <dbReference type="EMBL" id="AIN96333.1"/>
    </source>
</evidence>
<organism evidence="1 2">
    <name type="scientific">Leishmania panamensis</name>
    <dbReference type="NCBI Taxonomy" id="5679"/>
    <lineage>
        <taxon>Eukaryota</taxon>
        <taxon>Discoba</taxon>
        <taxon>Euglenozoa</taxon>
        <taxon>Kinetoplastea</taxon>
        <taxon>Metakinetoplastina</taxon>
        <taxon>Trypanosomatida</taxon>
        <taxon>Trypanosomatidae</taxon>
        <taxon>Leishmaniinae</taxon>
        <taxon>Leishmania</taxon>
        <taxon>Leishmania guyanensis species complex</taxon>
    </lineage>
</organism>
<keyword evidence="2" id="KW-1185">Reference proteome</keyword>
<dbReference type="OrthoDB" id="269325at2759"/>
<dbReference type="Proteomes" id="UP000063063">
    <property type="component" value="Chromosome 12"/>
</dbReference>
<dbReference type="GeneID" id="22573011"/>
<dbReference type="eggNOG" id="ENOG502SAE8">
    <property type="taxonomic scope" value="Eukaryota"/>
</dbReference>